<gene>
    <name evidence="4" type="ORF">POM88_044808</name>
</gene>
<dbReference type="CDD" id="cd00303">
    <property type="entry name" value="retropepsin_like"/>
    <property type="match status" value="1"/>
</dbReference>
<dbReference type="EMBL" id="JAUIZM010000010">
    <property type="protein sequence ID" value="KAK1360334.1"/>
    <property type="molecule type" value="Genomic_DNA"/>
</dbReference>
<evidence type="ECO:0000313" key="5">
    <source>
        <dbReference type="Proteomes" id="UP001237642"/>
    </source>
</evidence>
<evidence type="ECO:0000313" key="4">
    <source>
        <dbReference type="EMBL" id="KAK1360334.1"/>
    </source>
</evidence>
<feature type="coiled-coil region" evidence="1">
    <location>
        <begin position="951"/>
        <end position="978"/>
    </location>
</feature>
<feature type="region of interest" description="Disordered" evidence="2">
    <location>
        <begin position="274"/>
        <end position="381"/>
    </location>
</feature>
<feature type="compositionally biased region" description="Polar residues" evidence="2">
    <location>
        <begin position="569"/>
        <end position="584"/>
    </location>
</feature>
<evidence type="ECO:0000256" key="2">
    <source>
        <dbReference type="SAM" id="MobiDB-lite"/>
    </source>
</evidence>
<reference evidence="4" key="2">
    <citation type="submission" date="2023-05" db="EMBL/GenBank/DDBJ databases">
        <authorList>
            <person name="Schelkunov M.I."/>
        </authorList>
    </citation>
    <scope>NUCLEOTIDE SEQUENCE</scope>
    <source>
        <strain evidence="4">Hsosn_3</strain>
        <tissue evidence="4">Leaf</tissue>
    </source>
</reference>
<feature type="region of interest" description="Disordered" evidence="2">
    <location>
        <begin position="1570"/>
        <end position="1621"/>
    </location>
</feature>
<dbReference type="InterPro" id="IPR005162">
    <property type="entry name" value="Retrotrans_gag_dom"/>
</dbReference>
<dbReference type="Gene3D" id="2.40.70.10">
    <property type="entry name" value="Acid Proteases"/>
    <property type="match status" value="1"/>
</dbReference>
<evidence type="ECO:0000256" key="1">
    <source>
        <dbReference type="SAM" id="Coils"/>
    </source>
</evidence>
<dbReference type="Proteomes" id="UP001237642">
    <property type="component" value="Unassembled WGS sequence"/>
</dbReference>
<dbReference type="Gene3D" id="3.10.10.10">
    <property type="entry name" value="HIV Type 1 Reverse Transcriptase, subunit A, domain 1"/>
    <property type="match status" value="1"/>
</dbReference>
<accession>A0AAD8M5J8</accession>
<feature type="compositionally biased region" description="Basic and acidic residues" evidence="2">
    <location>
        <begin position="1580"/>
        <end position="1597"/>
    </location>
</feature>
<keyword evidence="1" id="KW-0175">Coiled coil</keyword>
<name>A0AAD8M5J8_9APIA</name>
<dbReference type="PANTHER" id="PTHR33223:SF10">
    <property type="entry name" value="AMINOTRANSFERASE-LIKE PLANT MOBILE DOMAIN-CONTAINING PROTEIN"/>
    <property type="match status" value="1"/>
</dbReference>
<dbReference type="InterPro" id="IPR021109">
    <property type="entry name" value="Peptidase_aspartic_dom_sf"/>
</dbReference>
<dbReference type="SUPFAM" id="SSF50630">
    <property type="entry name" value="Acid proteases"/>
    <property type="match status" value="1"/>
</dbReference>
<feature type="compositionally biased region" description="Low complexity" evidence="2">
    <location>
        <begin position="319"/>
        <end position="330"/>
    </location>
</feature>
<dbReference type="Pfam" id="PF03732">
    <property type="entry name" value="Retrotrans_gag"/>
    <property type="match status" value="1"/>
</dbReference>
<feature type="domain" description="Retrotransposon gag" evidence="3">
    <location>
        <begin position="1323"/>
        <end position="1408"/>
    </location>
</feature>
<feature type="compositionally biased region" description="Polar residues" evidence="2">
    <location>
        <begin position="437"/>
        <end position="465"/>
    </location>
</feature>
<sequence length="1974" mass="222324">MAGEFIVTKTNHVSFQNLQSITNPQIRAWAEFLNTRSLVAYAVSTPVVLCIDQLTALYTTATDTTENNMRSFSFVVPGGRTIRVTEHDFNRILHFPTENLVPDPTTEEIHAFFTLIRSQQPNFLVGEFLKHYLPKPWNFFFHTLIHVFTAKLTNLYDIPLFLQKIGFAIANNRHINIGRTVIDQVVMCMGPLDERTGINEDVLCFYPRFLQLILNDVLTDDERETFEAEDTMECMKMKSNAITALIRKNNYLPGVPTVLTEYLRTVPLPLLPPGEQVNEGNFPQPEPELGPEPMDVDPEPSVAIPDQEVANPQPLTTVEEPLNEPNENINDAPSPPIPSKETSLSVEGDSAKAAPHKEIHPSTAAMPSSKRRRTETEATADTSFLSFKEPFTDFSDADWATLTKAISEPIAQSSKEELTEATGVPTILRSGSLVEGSLNQGSSQTSREGFDLNAQSKRSLSTSPDGTYLDPAGKGSDVGANRQLVDSESITIDESTEVKSLQTHGEDSGSLLLNEPVSNPLEIQTLDPTKDISSKDDQQLGLTKDGDLRSPIAPPVTSLRTATVFSSAGTTSTMDLSETQTLTPGLSGKGKMSETLTETVSEHPEPNVRSDTQTLTHIDDLLLPTERELQVQSSLKEMTVHDKEGNPLFKVPLRPSFDQGISSSQDNVSLKSIQEKVDLAAADSRRTFRVIGSASGTITGTKQAVDSLKKEAMEELVDLRMDVRELKDGFMNEVTALSQGHEALKEDVLVIRDGQARVKDAMDNLSRVESRLNRRLDHMEKTTNSRLENIDLSLASINDFNKQLMDFLENQGDGVQSIWSMLKNQQSGQPGPSYQQPDPSNVFYAEDAFIEDSSTKGEKVGEGEKEQTKDGWRVWETVQAIPIRQYWIEELVEEEKSEEEFEFMQEQPIQEEHEPYYPEPIDHPILDEDIMEEESNSLSPEEEAALEAIRAQRAAIDARQAEKEKQQAILRSEKLKRMKVYNEVRKKKMIDLAKKDGTEWEMAYKTFCGVEDGLQVNDNAEVEVIIQDIRSANLDDQTYFKALRSSIICLNAGVKANGAWSLLISFLEKGTFVISTKFLEQRTYTELQAILIKIQRTTRLNELLREHVKEIVMKVSPEITEDPPMVRFMTNDLFRICYLTEDKLRDYPSNYLISVEKYLRSTGFSSTEKDKAADTLRRFLMENVPYYRKRVERGLEVHTRLPNMPKPNKKDVNIAWLWAGVGQEVEYIGRHIRGAILKPGEPLHYPSVIDYQAANSDPMIEEGDPDDPTPPFTQDIMKANISRKFKMPTIKAYDGTGDPANHVRTFSNALLLQPTNDAVKCRAFPQTLADMAQRWYSRLPPNSIGSFKELSKAFINQFVSGRVHEKSSASLMGIKQGKNEALRDYINRFTREALKVPDLEDKVAMIALQQGTTDDHFKRSLAKHPPESMLKLQDRADKYIKAEESMRKYEPTTEGSGNSRKRKETQKYDVREKFPRTSKRSDSPPKKSNFGPKFTEYARLNTLRSQILMEIAKEVDLKWPKPMRADLSKRNQNQFCRFHKEVGHDTDDCRQLKDEIEFLIRRGKLVKFTKDGNQGSQRGNYERKDYDRRDNDQDRNPKPRGPVINMIFGGPTTAGSSRNSRKAYAREVMTVVGEAPKRARTEVSIGFDDSDLEGVKFPHDDPLVIVPVIGNSETKRVLVDNGASVDILFHDAFVKMGYTDSQLTPSNMPIYGFNGVESKVEGTIQLPMTMGQGMNTSTQMLNFVVIKATSTYNAILGRTGLHAFKAVASSYHLKVKFPTRNGIGEERGDQKMARSCYVAALRPDGIGGQVLPIEDMNTSDNEDRRGKPAEDLIPIPLVPGEPEKVTYVGALLPQPLKSKLISFLQENNDVFSWTATDMPGIDPQLITHKLNVDPERKTVKQKKRNFAPERLEAIKQEVEKILEAGFIEEIQFPEWLANPVMVKKANGKWRMCVDFTDLNDACPKDCFPYQGLML</sequence>
<dbReference type="SUPFAM" id="SSF56672">
    <property type="entry name" value="DNA/RNA polymerases"/>
    <property type="match status" value="1"/>
</dbReference>
<feature type="compositionally biased region" description="Basic and acidic residues" evidence="2">
    <location>
        <begin position="1821"/>
        <end position="1830"/>
    </location>
</feature>
<protein>
    <recommendedName>
        <fullName evidence="3">Retrotransposon gag domain-containing protein</fullName>
    </recommendedName>
</protein>
<feature type="compositionally biased region" description="Basic and acidic residues" evidence="2">
    <location>
        <begin position="1465"/>
        <end position="1485"/>
    </location>
</feature>
<feature type="compositionally biased region" description="Basic and acidic residues" evidence="2">
    <location>
        <begin position="528"/>
        <end position="548"/>
    </location>
</feature>
<feature type="region of interest" description="Disordered" evidence="2">
    <location>
        <begin position="569"/>
        <end position="610"/>
    </location>
</feature>
<feature type="compositionally biased region" description="Basic and acidic residues" evidence="2">
    <location>
        <begin position="1442"/>
        <end position="1451"/>
    </location>
</feature>
<feature type="compositionally biased region" description="Polar residues" evidence="2">
    <location>
        <begin position="484"/>
        <end position="503"/>
    </location>
</feature>
<proteinExistence type="predicted"/>
<reference evidence="4" key="1">
    <citation type="submission" date="2023-02" db="EMBL/GenBank/DDBJ databases">
        <title>Genome of toxic invasive species Heracleum sosnowskyi carries increased number of genes despite the absence of recent whole-genome duplications.</title>
        <authorList>
            <person name="Schelkunov M."/>
            <person name="Shtratnikova V."/>
            <person name="Makarenko M."/>
            <person name="Klepikova A."/>
            <person name="Omelchenko D."/>
            <person name="Novikova G."/>
            <person name="Obukhova E."/>
            <person name="Bogdanov V."/>
            <person name="Penin A."/>
            <person name="Logacheva M."/>
        </authorList>
    </citation>
    <scope>NUCLEOTIDE SEQUENCE</scope>
    <source>
        <strain evidence="4">Hsosn_3</strain>
        <tissue evidence="4">Leaf</tissue>
    </source>
</reference>
<dbReference type="InterPro" id="IPR043502">
    <property type="entry name" value="DNA/RNA_pol_sf"/>
</dbReference>
<feature type="region of interest" description="Disordered" evidence="2">
    <location>
        <begin position="1442"/>
        <end position="1493"/>
    </location>
</feature>
<feature type="region of interest" description="Disordered" evidence="2">
    <location>
        <begin position="1814"/>
        <end position="1833"/>
    </location>
</feature>
<comment type="caution">
    <text evidence="4">The sequence shown here is derived from an EMBL/GenBank/DDBJ whole genome shotgun (WGS) entry which is preliminary data.</text>
</comment>
<evidence type="ECO:0000259" key="3">
    <source>
        <dbReference type="Pfam" id="PF03732"/>
    </source>
</evidence>
<dbReference type="PANTHER" id="PTHR33223">
    <property type="entry name" value="CCHC-TYPE DOMAIN-CONTAINING PROTEIN"/>
    <property type="match status" value="1"/>
</dbReference>
<feature type="region of interest" description="Disordered" evidence="2">
    <location>
        <begin position="435"/>
        <end position="554"/>
    </location>
</feature>
<organism evidence="4 5">
    <name type="scientific">Heracleum sosnowskyi</name>
    <dbReference type="NCBI Taxonomy" id="360622"/>
    <lineage>
        <taxon>Eukaryota</taxon>
        <taxon>Viridiplantae</taxon>
        <taxon>Streptophyta</taxon>
        <taxon>Embryophyta</taxon>
        <taxon>Tracheophyta</taxon>
        <taxon>Spermatophyta</taxon>
        <taxon>Magnoliopsida</taxon>
        <taxon>eudicotyledons</taxon>
        <taxon>Gunneridae</taxon>
        <taxon>Pentapetalae</taxon>
        <taxon>asterids</taxon>
        <taxon>campanulids</taxon>
        <taxon>Apiales</taxon>
        <taxon>Apiaceae</taxon>
        <taxon>Apioideae</taxon>
        <taxon>apioid superclade</taxon>
        <taxon>Tordylieae</taxon>
        <taxon>Tordyliinae</taxon>
        <taxon>Heracleum</taxon>
    </lineage>
</organism>
<keyword evidence="5" id="KW-1185">Reference proteome</keyword>